<gene>
    <name evidence="2" type="ORF">AArcMg_2055</name>
</gene>
<accession>A0A346PRB0</accession>
<dbReference type="AlphaFoldDB" id="A0A346PRB0"/>
<keyword evidence="1" id="KW-1133">Transmembrane helix</keyword>
<dbReference type="OrthoDB" id="342897at2157"/>
<keyword evidence="1" id="KW-0472">Membrane</keyword>
<dbReference type="GeneID" id="37642542"/>
<keyword evidence="3" id="KW-1185">Reference proteome</keyword>
<dbReference type="RefSeq" id="WP_117368722.1">
    <property type="nucleotide sequence ID" value="NZ_CP027033.1"/>
</dbReference>
<sequence>MWIYVAYGLLTLAVLQGPIAWLVRTDASKHGVGNPDTWLYGILLPVWGILLVPYYWSKRTEALEEE</sequence>
<evidence type="ECO:0000256" key="1">
    <source>
        <dbReference type="SAM" id="Phobius"/>
    </source>
</evidence>
<dbReference type="KEGG" id="nag:AArcMg_2055"/>
<reference evidence="3" key="1">
    <citation type="submission" date="2018-02" db="EMBL/GenBank/DDBJ databases">
        <title>Phenotypic and genomic properties of facultatively anaerobic sulfur-reducing natronoarchaea from hypersaline soda lakes.</title>
        <authorList>
            <person name="Sorokin D.Y."/>
            <person name="Kublanov I.V."/>
            <person name="Roman P."/>
            <person name="Sinninghe Damste J.S."/>
            <person name="Golyshin P.N."/>
            <person name="Rojo D."/>
            <person name="Ciordia S."/>
            <person name="Mena M.D.C."/>
            <person name="Ferrer M."/>
            <person name="Messina E."/>
            <person name="Smedile F."/>
            <person name="La Spada G."/>
            <person name="La Cono V."/>
            <person name="Yakimov M.M."/>
        </authorList>
    </citation>
    <scope>NUCLEOTIDE SEQUENCE [LARGE SCALE GENOMIC DNA]</scope>
    <source>
        <strain evidence="3">AArc-Mg</strain>
    </source>
</reference>
<feature type="transmembrane region" description="Helical" evidence="1">
    <location>
        <begin position="38"/>
        <end position="56"/>
    </location>
</feature>
<dbReference type="Proteomes" id="UP000258613">
    <property type="component" value="Chromosome"/>
</dbReference>
<protein>
    <submittedName>
        <fullName evidence="2">Uncharacterized protein</fullName>
    </submittedName>
</protein>
<dbReference type="EMBL" id="CP027033">
    <property type="protein sequence ID" value="AXR82055.1"/>
    <property type="molecule type" value="Genomic_DNA"/>
</dbReference>
<proteinExistence type="predicted"/>
<organism evidence="2 3">
    <name type="scientific">Natrarchaeobaculum sulfurireducens</name>
    <dbReference type="NCBI Taxonomy" id="2044521"/>
    <lineage>
        <taxon>Archaea</taxon>
        <taxon>Methanobacteriati</taxon>
        <taxon>Methanobacteriota</taxon>
        <taxon>Stenosarchaea group</taxon>
        <taxon>Halobacteria</taxon>
        <taxon>Halobacteriales</taxon>
        <taxon>Natrialbaceae</taxon>
        <taxon>Natrarchaeobaculum</taxon>
    </lineage>
</organism>
<evidence type="ECO:0000313" key="2">
    <source>
        <dbReference type="EMBL" id="AXR82055.1"/>
    </source>
</evidence>
<name>A0A346PRB0_9EURY</name>
<evidence type="ECO:0000313" key="3">
    <source>
        <dbReference type="Proteomes" id="UP000258613"/>
    </source>
</evidence>
<keyword evidence="1" id="KW-0812">Transmembrane</keyword>